<feature type="transmembrane region" description="Helical" evidence="12">
    <location>
        <begin position="222"/>
        <end position="241"/>
    </location>
</feature>
<evidence type="ECO:0000256" key="6">
    <source>
        <dbReference type="ARBA" id="ARBA00022882"/>
    </source>
</evidence>
<proteinExistence type="predicted"/>
<keyword evidence="8 12" id="KW-1133">Transmembrane helix</keyword>
<evidence type="ECO:0000256" key="2">
    <source>
        <dbReference type="ARBA" id="ARBA00022448"/>
    </source>
</evidence>
<keyword evidence="7" id="KW-0630">Potassium</keyword>
<evidence type="ECO:0000256" key="3">
    <source>
        <dbReference type="ARBA" id="ARBA00022538"/>
    </source>
</evidence>
<keyword evidence="15" id="KW-1185">Reference proteome</keyword>
<dbReference type="GO" id="GO:0008076">
    <property type="term" value="C:voltage-gated potassium channel complex"/>
    <property type="evidence" value="ECO:0007669"/>
    <property type="project" value="InterPro"/>
</dbReference>
<feature type="transmembrane region" description="Helical" evidence="12">
    <location>
        <begin position="40"/>
        <end position="62"/>
    </location>
</feature>
<keyword evidence="2" id="KW-0813">Transport</keyword>
<dbReference type="Gene3D" id="1.10.287.70">
    <property type="match status" value="1"/>
</dbReference>
<gene>
    <name evidence="14" type="ORF">rosag_33050</name>
</gene>
<keyword evidence="9" id="KW-0406">Ion transport</keyword>
<dbReference type="PRINTS" id="PR00169">
    <property type="entry name" value="KCHANNEL"/>
</dbReference>
<evidence type="ECO:0000313" key="15">
    <source>
        <dbReference type="Proteomes" id="UP001161325"/>
    </source>
</evidence>
<dbReference type="GO" id="GO:0001508">
    <property type="term" value="P:action potential"/>
    <property type="evidence" value="ECO:0007669"/>
    <property type="project" value="TreeGrafter"/>
</dbReference>
<evidence type="ECO:0000256" key="11">
    <source>
        <dbReference type="ARBA" id="ARBA00023303"/>
    </source>
</evidence>
<dbReference type="InterPro" id="IPR028325">
    <property type="entry name" value="VG_K_chnl"/>
</dbReference>
<organism evidence="14 15">
    <name type="scientific">Roseisolibacter agri</name>
    <dbReference type="NCBI Taxonomy" id="2014610"/>
    <lineage>
        <taxon>Bacteria</taxon>
        <taxon>Pseudomonadati</taxon>
        <taxon>Gemmatimonadota</taxon>
        <taxon>Gemmatimonadia</taxon>
        <taxon>Gemmatimonadales</taxon>
        <taxon>Gemmatimonadaceae</taxon>
        <taxon>Roseisolibacter</taxon>
    </lineage>
</organism>
<dbReference type="InterPro" id="IPR027359">
    <property type="entry name" value="Volt_channel_dom_sf"/>
</dbReference>
<evidence type="ECO:0000256" key="4">
    <source>
        <dbReference type="ARBA" id="ARBA00022692"/>
    </source>
</evidence>
<dbReference type="PANTHER" id="PTHR11537">
    <property type="entry name" value="VOLTAGE-GATED POTASSIUM CHANNEL"/>
    <property type="match status" value="1"/>
</dbReference>
<evidence type="ECO:0000256" key="10">
    <source>
        <dbReference type="ARBA" id="ARBA00023136"/>
    </source>
</evidence>
<evidence type="ECO:0000313" key="14">
    <source>
        <dbReference type="EMBL" id="GLC26792.1"/>
    </source>
</evidence>
<evidence type="ECO:0000259" key="13">
    <source>
        <dbReference type="Pfam" id="PF00520"/>
    </source>
</evidence>
<keyword evidence="5" id="KW-0631">Potassium channel</keyword>
<evidence type="ECO:0000256" key="5">
    <source>
        <dbReference type="ARBA" id="ARBA00022826"/>
    </source>
</evidence>
<feature type="transmembrane region" description="Helical" evidence="12">
    <location>
        <begin position="190"/>
        <end position="210"/>
    </location>
</feature>
<dbReference type="SUPFAM" id="SSF81324">
    <property type="entry name" value="Voltage-gated potassium channels"/>
    <property type="match status" value="1"/>
</dbReference>
<dbReference type="Gene3D" id="1.20.120.350">
    <property type="entry name" value="Voltage-gated potassium channels. Chain C"/>
    <property type="match status" value="1"/>
</dbReference>
<sequence>MPRPDHRTIREELPARTPWRARVHQVVFENDTPAGRAFDLALIALVLASVAIVSLETVSGFAPATYRALRAAEWTLTIVFTIEYVVRLVAVRRPLAYAASFFGIVDLLAIVPTYVSLIFPGAHALLVVRVLRLLRVFRVLKLSRHLTEAHTLGRALRASSRKITVFLLAVCTLVVVIGTLMYVVEGAAHGFTSIPVSMYWTVVTLTTVGYGDISPKTPFGQLLASVVMIMGYGIIAVPTGIVTAELTQGARAAPVSGQACPSCGAEGHDVDARFCRMCGAAL</sequence>
<dbReference type="Pfam" id="PF00520">
    <property type="entry name" value="Ion_trans"/>
    <property type="match status" value="1"/>
</dbReference>
<feature type="transmembrane region" description="Helical" evidence="12">
    <location>
        <begin position="163"/>
        <end position="184"/>
    </location>
</feature>
<name>A0AA37QAL3_9BACT</name>
<comment type="caution">
    <text evidence="14">The sequence shown here is derived from an EMBL/GenBank/DDBJ whole genome shotgun (WGS) entry which is preliminary data.</text>
</comment>
<keyword evidence="11" id="KW-0407">Ion channel</keyword>
<evidence type="ECO:0000256" key="7">
    <source>
        <dbReference type="ARBA" id="ARBA00022958"/>
    </source>
</evidence>
<dbReference type="AlphaFoldDB" id="A0AA37QAL3"/>
<dbReference type="EMBL" id="BRXS01000005">
    <property type="protein sequence ID" value="GLC26792.1"/>
    <property type="molecule type" value="Genomic_DNA"/>
</dbReference>
<accession>A0AA37QAL3</accession>
<keyword evidence="10 12" id="KW-0472">Membrane</keyword>
<comment type="subcellular location">
    <subcellularLocation>
        <location evidence="1">Membrane</location>
        <topology evidence="1">Multi-pass membrane protein</topology>
    </subcellularLocation>
</comment>
<evidence type="ECO:0000256" key="8">
    <source>
        <dbReference type="ARBA" id="ARBA00022989"/>
    </source>
</evidence>
<feature type="transmembrane region" description="Helical" evidence="12">
    <location>
        <begin position="117"/>
        <end position="134"/>
    </location>
</feature>
<keyword evidence="3" id="KW-0633">Potassium transport</keyword>
<dbReference type="GO" id="GO:0005249">
    <property type="term" value="F:voltage-gated potassium channel activity"/>
    <property type="evidence" value="ECO:0007669"/>
    <property type="project" value="InterPro"/>
</dbReference>
<feature type="domain" description="Ion transport" evidence="13">
    <location>
        <begin position="36"/>
        <end position="248"/>
    </location>
</feature>
<evidence type="ECO:0000256" key="9">
    <source>
        <dbReference type="ARBA" id="ARBA00023065"/>
    </source>
</evidence>
<dbReference type="InterPro" id="IPR005821">
    <property type="entry name" value="Ion_trans_dom"/>
</dbReference>
<reference evidence="14" key="1">
    <citation type="submission" date="2022-08" db="EMBL/GenBank/DDBJ databases">
        <title>Draft genome sequencing of Roseisolibacter agri AW1220.</title>
        <authorList>
            <person name="Tobiishi Y."/>
            <person name="Tonouchi A."/>
        </authorList>
    </citation>
    <scope>NUCLEOTIDE SEQUENCE</scope>
    <source>
        <strain evidence="14">AW1220</strain>
    </source>
</reference>
<keyword evidence="6" id="KW-0851">Voltage-gated channel</keyword>
<dbReference type="RefSeq" id="WP_284351246.1">
    <property type="nucleotide sequence ID" value="NZ_BRXS01000005.1"/>
</dbReference>
<protein>
    <submittedName>
        <fullName evidence="14">Ion transporter</fullName>
    </submittedName>
</protein>
<evidence type="ECO:0000256" key="1">
    <source>
        <dbReference type="ARBA" id="ARBA00004141"/>
    </source>
</evidence>
<dbReference type="Proteomes" id="UP001161325">
    <property type="component" value="Unassembled WGS sequence"/>
</dbReference>
<evidence type="ECO:0000256" key="12">
    <source>
        <dbReference type="SAM" id="Phobius"/>
    </source>
</evidence>
<dbReference type="PANTHER" id="PTHR11537:SF254">
    <property type="entry name" value="POTASSIUM VOLTAGE-GATED CHANNEL PROTEIN SHAB"/>
    <property type="match status" value="1"/>
</dbReference>
<feature type="transmembrane region" description="Helical" evidence="12">
    <location>
        <begin position="68"/>
        <end position="86"/>
    </location>
</feature>
<keyword evidence="4 12" id="KW-0812">Transmembrane</keyword>